<keyword evidence="3" id="KW-1185">Reference proteome</keyword>
<organism evidence="2 3">
    <name type="scientific">Psychrosphaera algicola</name>
    <dbReference type="NCBI Taxonomy" id="3023714"/>
    <lineage>
        <taxon>Bacteria</taxon>
        <taxon>Pseudomonadati</taxon>
        <taxon>Pseudomonadota</taxon>
        <taxon>Gammaproteobacteria</taxon>
        <taxon>Alteromonadales</taxon>
        <taxon>Pseudoalteromonadaceae</taxon>
        <taxon>Psychrosphaera</taxon>
    </lineage>
</organism>
<keyword evidence="1" id="KW-0175">Coiled coil</keyword>
<sequence>MQEQAKTFADSALKTEQALRHDIAELKIEIDNSQQADSDQIDHLMRENRRFQQLLKTAETENQEQLDDKERLQSELFKAQQEVARLASSQADSDNSNDEQIIMLQEANVDLSNLVKLANNNDEKQREDIKRLTEELLSAKKLTTELQEQVDLNHSLDEQEVKVLKQAKREAEQRSDELQKDAVKLEQANEAADKKIHMLQAQLSSIQSFSNEQSDQLFQTNIELTEMIEALKGTNSRLKMEHDQLKVRLEDSLGQLSHVDEEFVATQSELTQTKADLTKQQRRSQILMEQLNVANEEEQKAKSKLKELTMQRITLNSEKSAADVEQAREVIKQLRSENNDLQLELTEKVGALETQVTEYRLKFNFAQQQLEALQKPKP</sequence>
<gene>
    <name evidence="2" type="ORF">PN838_12700</name>
</gene>
<dbReference type="RefSeq" id="WP_272180904.1">
    <property type="nucleotide sequence ID" value="NZ_JAQOMS010000002.1"/>
</dbReference>
<reference evidence="2 3" key="1">
    <citation type="submission" date="2023-01" db="EMBL/GenBank/DDBJ databases">
        <title>Psychrosphaera sp. nov., isolated from marine algae.</title>
        <authorList>
            <person name="Bayburt H."/>
            <person name="Choi B.J."/>
            <person name="Kim J.M."/>
            <person name="Choi D.G."/>
            <person name="Jeon C.O."/>
        </authorList>
    </citation>
    <scope>NUCLEOTIDE SEQUENCE [LARGE SCALE GENOMIC DNA]</scope>
    <source>
        <strain evidence="2 3">G1-22</strain>
    </source>
</reference>
<dbReference type="EMBL" id="JAQOMS010000002">
    <property type="protein sequence ID" value="MDC2889477.1"/>
    <property type="molecule type" value="Genomic_DNA"/>
</dbReference>
<feature type="coiled-coil region" evidence="1">
    <location>
        <begin position="277"/>
        <end position="351"/>
    </location>
</feature>
<name>A0ABT5FFU8_9GAMM</name>
<dbReference type="Proteomes" id="UP001528411">
    <property type="component" value="Unassembled WGS sequence"/>
</dbReference>
<protein>
    <submittedName>
        <fullName evidence="2">Uncharacterized protein</fullName>
    </submittedName>
</protein>
<accession>A0ABT5FFU8</accession>
<feature type="coiled-coil region" evidence="1">
    <location>
        <begin position="115"/>
        <end position="202"/>
    </location>
</feature>
<feature type="coiled-coil region" evidence="1">
    <location>
        <begin position="16"/>
        <end position="89"/>
    </location>
</feature>
<evidence type="ECO:0000313" key="3">
    <source>
        <dbReference type="Proteomes" id="UP001528411"/>
    </source>
</evidence>
<evidence type="ECO:0000313" key="2">
    <source>
        <dbReference type="EMBL" id="MDC2889477.1"/>
    </source>
</evidence>
<evidence type="ECO:0000256" key="1">
    <source>
        <dbReference type="SAM" id="Coils"/>
    </source>
</evidence>
<proteinExistence type="predicted"/>
<comment type="caution">
    <text evidence="2">The sequence shown here is derived from an EMBL/GenBank/DDBJ whole genome shotgun (WGS) entry which is preliminary data.</text>
</comment>